<sequence>MRTTEFFSVLSVLSAFTSYVTATPTHHIRDTFKTSHSLDGSVVRLDLEHSAQIVLLLSPDTTISNESWTKDLVSKFPQVNPEDGISILLNATGNPADDVRETFDWIVHEKALKAGGSADLDVFSLHCGAQVNARLDNGPVIFDFKMTTEPPFLIKDNADNSLNLTCHPAQCMVRDCGPYVGPVINSANAKAVTSDELFKDV</sequence>
<feature type="chain" id="PRO_5043766033" evidence="1">
    <location>
        <begin position="23"/>
        <end position="201"/>
    </location>
</feature>
<keyword evidence="1" id="KW-0732">Signal</keyword>
<dbReference type="GeneID" id="92180505"/>
<feature type="signal peptide" evidence="1">
    <location>
        <begin position="1"/>
        <end position="22"/>
    </location>
</feature>
<dbReference type="EMBL" id="JBCAWK010000006">
    <property type="protein sequence ID" value="KAK8854508.1"/>
    <property type="molecule type" value="Genomic_DNA"/>
</dbReference>
<keyword evidence="3" id="KW-1185">Reference proteome</keyword>
<comment type="caution">
    <text evidence="2">The sequence shown here is derived from an EMBL/GenBank/DDBJ whole genome shotgun (WGS) entry which is preliminary data.</text>
</comment>
<protein>
    <submittedName>
        <fullName evidence="2">Uncharacterized protein</fullName>
    </submittedName>
</protein>
<evidence type="ECO:0000313" key="3">
    <source>
        <dbReference type="Proteomes" id="UP001388673"/>
    </source>
</evidence>
<dbReference type="Proteomes" id="UP001388673">
    <property type="component" value="Unassembled WGS sequence"/>
</dbReference>
<proteinExistence type="predicted"/>
<dbReference type="RefSeq" id="XP_066802746.1">
    <property type="nucleotide sequence ID" value="XM_066946354.1"/>
</dbReference>
<dbReference type="KEGG" id="kne:92180505"/>
<accession>A0AAW0Z1B3</accession>
<reference evidence="2 3" key="1">
    <citation type="journal article" date="2024" name="bioRxiv">
        <title>Comparative genomics of Cryptococcus and Kwoniella reveals pathogenesis evolution and contrasting karyotype dynamics via intercentromeric recombination or chromosome fusion.</title>
        <authorList>
            <person name="Coelho M.A."/>
            <person name="David-Palma M."/>
            <person name="Shea T."/>
            <person name="Bowers K."/>
            <person name="McGinley-Smith S."/>
            <person name="Mohammad A.W."/>
            <person name="Gnirke A."/>
            <person name="Yurkov A.M."/>
            <person name="Nowrousian M."/>
            <person name="Sun S."/>
            <person name="Cuomo C.A."/>
            <person name="Heitman J."/>
        </authorList>
    </citation>
    <scope>NUCLEOTIDE SEQUENCE [LARGE SCALE GENOMIC DNA]</scope>
    <source>
        <strain evidence="2 3">CBS 13917</strain>
    </source>
</reference>
<dbReference type="AlphaFoldDB" id="A0AAW0Z1B3"/>
<name>A0AAW0Z1B3_9TREE</name>
<gene>
    <name evidence="2" type="ORF">IAR55_003247</name>
</gene>
<organism evidence="2 3">
    <name type="scientific">Kwoniella newhampshirensis</name>
    <dbReference type="NCBI Taxonomy" id="1651941"/>
    <lineage>
        <taxon>Eukaryota</taxon>
        <taxon>Fungi</taxon>
        <taxon>Dikarya</taxon>
        <taxon>Basidiomycota</taxon>
        <taxon>Agaricomycotina</taxon>
        <taxon>Tremellomycetes</taxon>
        <taxon>Tremellales</taxon>
        <taxon>Cryptococcaceae</taxon>
        <taxon>Kwoniella</taxon>
    </lineage>
</organism>
<evidence type="ECO:0000256" key="1">
    <source>
        <dbReference type="SAM" id="SignalP"/>
    </source>
</evidence>
<evidence type="ECO:0000313" key="2">
    <source>
        <dbReference type="EMBL" id="KAK8854508.1"/>
    </source>
</evidence>